<sequence length="118" mass="12957">MCRYVGKILSLPNSRIQSAAEKDVGTPAYLAPEVMSKKGYDRVWTCGALASSSMSLCLAAFRLVIMKIESAVQIIQSLLKIEVSQRLTIKECAEHEWLKDAMLHEAEDSGAKVVQAVT</sequence>
<proteinExistence type="predicted"/>
<reference evidence="2" key="1">
    <citation type="submission" date="2022-11" db="UniProtKB">
        <authorList>
            <consortium name="WormBaseParasite"/>
        </authorList>
    </citation>
    <scope>IDENTIFICATION</scope>
</reference>
<evidence type="ECO:0000313" key="2">
    <source>
        <dbReference type="WBParaSite" id="jg11492"/>
    </source>
</evidence>
<name>A0A915CQN8_9BILA</name>
<evidence type="ECO:0000313" key="1">
    <source>
        <dbReference type="Proteomes" id="UP000887574"/>
    </source>
</evidence>
<keyword evidence="1" id="KW-1185">Reference proteome</keyword>
<dbReference type="Proteomes" id="UP000887574">
    <property type="component" value="Unplaced"/>
</dbReference>
<dbReference type="WBParaSite" id="jg11492">
    <property type="protein sequence ID" value="jg11492"/>
    <property type="gene ID" value="jg11492"/>
</dbReference>
<dbReference type="InterPro" id="IPR011009">
    <property type="entry name" value="Kinase-like_dom_sf"/>
</dbReference>
<protein>
    <submittedName>
        <fullName evidence="2">Uncharacterized protein</fullName>
    </submittedName>
</protein>
<dbReference type="SUPFAM" id="SSF56112">
    <property type="entry name" value="Protein kinase-like (PK-like)"/>
    <property type="match status" value="1"/>
</dbReference>
<dbReference type="Gene3D" id="1.10.510.10">
    <property type="entry name" value="Transferase(Phosphotransferase) domain 1"/>
    <property type="match status" value="1"/>
</dbReference>
<organism evidence="1 2">
    <name type="scientific">Ditylenchus dipsaci</name>
    <dbReference type="NCBI Taxonomy" id="166011"/>
    <lineage>
        <taxon>Eukaryota</taxon>
        <taxon>Metazoa</taxon>
        <taxon>Ecdysozoa</taxon>
        <taxon>Nematoda</taxon>
        <taxon>Chromadorea</taxon>
        <taxon>Rhabditida</taxon>
        <taxon>Tylenchina</taxon>
        <taxon>Tylenchomorpha</taxon>
        <taxon>Sphaerularioidea</taxon>
        <taxon>Anguinidae</taxon>
        <taxon>Anguininae</taxon>
        <taxon>Ditylenchus</taxon>
    </lineage>
</organism>
<dbReference type="AlphaFoldDB" id="A0A915CQN8"/>
<accession>A0A915CQN8</accession>